<accession>A0A1Q8F6K1</accession>
<evidence type="ECO:0008006" key="4">
    <source>
        <dbReference type="Google" id="ProtNLM"/>
    </source>
</evidence>
<dbReference type="EMBL" id="PDXJ01000015">
    <property type="protein sequence ID" value="TND53666.1"/>
    <property type="molecule type" value="Genomic_DNA"/>
</dbReference>
<dbReference type="Proteomes" id="UP000796104">
    <property type="component" value="Unassembled WGS sequence"/>
</dbReference>
<dbReference type="AlphaFoldDB" id="A0A1Q8F6K1"/>
<keyword evidence="1" id="KW-0732">Signal</keyword>
<protein>
    <recommendedName>
        <fullName evidence="4">Lipoprotein</fullName>
    </recommendedName>
</protein>
<reference evidence="2" key="2">
    <citation type="journal article" date="2019" name="PLoS ONE">
        <title>Identification and characterization of putative Aeromonas spp. T3SS effectors.</title>
        <authorList>
            <person name="Rangel L.T."/>
            <person name="Marden J."/>
            <person name="Colston S."/>
            <person name="Setubal J.C."/>
            <person name="Graf J."/>
            <person name="Gogarten J.P."/>
        </authorList>
    </citation>
    <scope>NUCLEOTIDE SEQUENCE</scope>
    <source>
        <strain evidence="2">BAQ071013-135</strain>
    </source>
</reference>
<gene>
    <name evidence="2" type="ORF">CF123_11955</name>
</gene>
<sequence>MLRVLCPLLVLMSSGCATTNHGDHHVSPERTGFYSPFEPASESFARCYQKQFACTPSNIRRDRAMEARRKAQERANHRGDDW</sequence>
<dbReference type="RefSeq" id="WP_075115185.1">
    <property type="nucleotide sequence ID" value="NZ_MRUI01000002.1"/>
</dbReference>
<feature type="signal peptide" evidence="1">
    <location>
        <begin position="1"/>
        <end position="19"/>
    </location>
</feature>
<proteinExistence type="predicted"/>
<dbReference type="OrthoDB" id="5590062at2"/>
<organism evidence="2 3">
    <name type="scientific">Aeromonas veronii</name>
    <dbReference type="NCBI Taxonomy" id="654"/>
    <lineage>
        <taxon>Bacteria</taxon>
        <taxon>Pseudomonadati</taxon>
        <taxon>Pseudomonadota</taxon>
        <taxon>Gammaproteobacteria</taxon>
        <taxon>Aeromonadales</taxon>
        <taxon>Aeromonadaceae</taxon>
        <taxon>Aeromonas</taxon>
    </lineage>
</organism>
<dbReference type="PROSITE" id="PS51257">
    <property type="entry name" value="PROKAR_LIPOPROTEIN"/>
    <property type="match status" value="1"/>
</dbReference>
<evidence type="ECO:0000313" key="2">
    <source>
        <dbReference type="EMBL" id="TND53666.1"/>
    </source>
</evidence>
<evidence type="ECO:0000256" key="1">
    <source>
        <dbReference type="SAM" id="SignalP"/>
    </source>
</evidence>
<name>A0A1Q8F6K1_AERVE</name>
<evidence type="ECO:0000313" key="3">
    <source>
        <dbReference type="Proteomes" id="UP000796104"/>
    </source>
</evidence>
<comment type="caution">
    <text evidence="2">The sequence shown here is derived from an EMBL/GenBank/DDBJ whole genome shotgun (WGS) entry which is preliminary data.</text>
</comment>
<reference evidence="2" key="1">
    <citation type="submission" date="2017-10" db="EMBL/GenBank/DDBJ databases">
        <authorList>
            <person name="Colston S.M."/>
            <person name="Graf J."/>
        </authorList>
    </citation>
    <scope>NUCLEOTIDE SEQUENCE</scope>
    <source>
        <strain evidence="2">BAQ071013-135</strain>
    </source>
</reference>
<feature type="chain" id="PRO_5043148914" description="Lipoprotein" evidence="1">
    <location>
        <begin position="20"/>
        <end position="82"/>
    </location>
</feature>